<organism evidence="2 3">
    <name type="scientific">Sphingomonas chungangi</name>
    <dbReference type="NCBI Taxonomy" id="2683589"/>
    <lineage>
        <taxon>Bacteria</taxon>
        <taxon>Pseudomonadati</taxon>
        <taxon>Pseudomonadota</taxon>
        <taxon>Alphaproteobacteria</taxon>
        <taxon>Sphingomonadales</taxon>
        <taxon>Sphingomonadaceae</taxon>
        <taxon>Sphingomonas</taxon>
    </lineage>
</organism>
<feature type="domain" description="Methyltransferase" evidence="1">
    <location>
        <begin position="195"/>
        <end position="291"/>
    </location>
</feature>
<comment type="caution">
    <text evidence="2">The sequence shown here is derived from an EMBL/GenBank/DDBJ whole genome shotgun (WGS) entry which is preliminary data.</text>
</comment>
<sequence>MAQTRHAVLPEQTHDEAAREEYCGTLRKFFTETLWPGTREVYAGLERPRFEREHGRPPMNVREVKQAIEHSFYYRASNLVGRCAQELLWDTVGESIERQLPALRAKAKPRSEARGSVRINPDLAIPRYVDSVDIHVMPGNFHTERGEDDVYAGALYDRGVYHFAYGGMGPENDKLGVAMAGWLKSRFPDFQPKRILDMGCGPGFSTLPWKQAYPDAEVHGIDIGAPTIRYAHARAESLGVPVHFSQQDAVQTDFADGSFDLVTSCLLTHEMPVHLIRRMFAETYRLLGAGGMSLIDGGAPPADGPEEEFFTTWFNRNANEPFSAGLRNLDLAEAFATAGFPADAFFTSGARDAVYLKGMGGTKQAGGKSAGYVGTVKR</sequence>
<gene>
    <name evidence="2" type="ORF">HZF05_11910</name>
</gene>
<dbReference type="CDD" id="cd02440">
    <property type="entry name" value="AdoMet_MTases"/>
    <property type="match status" value="1"/>
</dbReference>
<keyword evidence="2" id="KW-0808">Transferase</keyword>
<keyword evidence="2" id="KW-0489">Methyltransferase</keyword>
<evidence type="ECO:0000259" key="1">
    <source>
        <dbReference type="Pfam" id="PF13649"/>
    </source>
</evidence>
<dbReference type="Proteomes" id="UP000570166">
    <property type="component" value="Unassembled WGS sequence"/>
</dbReference>
<dbReference type="Pfam" id="PF13649">
    <property type="entry name" value="Methyltransf_25"/>
    <property type="match status" value="1"/>
</dbReference>
<dbReference type="InterPro" id="IPR041698">
    <property type="entry name" value="Methyltransf_25"/>
</dbReference>
<dbReference type="RefSeq" id="WP_160366579.1">
    <property type="nucleotide sequence ID" value="NZ_JACEIB010000007.1"/>
</dbReference>
<reference evidence="2 3" key="1">
    <citation type="submission" date="2020-07" db="EMBL/GenBank/DDBJ databases">
        <authorList>
            <person name="Sun Q."/>
        </authorList>
    </citation>
    <scope>NUCLEOTIDE SEQUENCE [LARGE SCALE GENOMIC DNA]</scope>
    <source>
        <strain evidence="2 3">CGMCC 1.13654</strain>
    </source>
</reference>
<name>A0A838L7W6_9SPHN</name>
<dbReference type="InterPro" id="IPR029063">
    <property type="entry name" value="SAM-dependent_MTases_sf"/>
</dbReference>
<dbReference type="PANTHER" id="PTHR43591:SF24">
    <property type="entry name" value="2-METHOXY-6-POLYPRENYL-1,4-BENZOQUINOL METHYLASE, MITOCHONDRIAL"/>
    <property type="match status" value="1"/>
</dbReference>
<evidence type="ECO:0000313" key="3">
    <source>
        <dbReference type="Proteomes" id="UP000570166"/>
    </source>
</evidence>
<dbReference type="SUPFAM" id="SSF53335">
    <property type="entry name" value="S-adenosyl-L-methionine-dependent methyltransferases"/>
    <property type="match status" value="1"/>
</dbReference>
<dbReference type="EMBL" id="JACEIB010000007">
    <property type="protein sequence ID" value="MBA2934802.1"/>
    <property type="molecule type" value="Genomic_DNA"/>
</dbReference>
<keyword evidence="3" id="KW-1185">Reference proteome</keyword>
<dbReference type="GO" id="GO:0032259">
    <property type="term" value="P:methylation"/>
    <property type="evidence" value="ECO:0007669"/>
    <property type="project" value="UniProtKB-KW"/>
</dbReference>
<dbReference type="GO" id="GO:0008168">
    <property type="term" value="F:methyltransferase activity"/>
    <property type="evidence" value="ECO:0007669"/>
    <property type="project" value="UniProtKB-KW"/>
</dbReference>
<dbReference type="AlphaFoldDB" id="A0A838L7W6"/>
<evidence type="ECO:0000313" key="2">
    <source>
        <dbReference type="EMBL" id="MBA2934802.1"/>
    </source>
</evidence>
<accession>A0A838L7W6</accession>
<protein>
    <submittedName>
        <fullName evidence="2">Class I SAM-dependent methyltransferase</fullName>
    </submittedName>
</protein>
<proteinExistence type="predicted"/>
<dbReference type="Gene3D" id="3.40.50.150">
    <property type="entry name" value="Vaccinia Virus protein VP39"/>
    <property type="match status" value="1"/>
</dbReference>
<dbReference type="PANTHER" id="PTHR43591">
    <property type="entry name" value="METHYLTRANSFERASE"/>
    <property type="match status" value="1"/>
</dbReference>